<sequence>MTIKFARHILVACAVIAAAGTSVAQQSGIKRTPLQKIEFPDGYVTVSGLAELPPGGSIGRHTHPGIETGYLLEGEAVMSIDGQPDRHLKAGESYVIPAGVVHDAKVHGDKGAKVMAVWVVDKTKPLATPAK</sequence>
<dbReference type="InterPro" id="IPR011051">
    <property type="entry name" value="RmlC_Cupin_sf"/>
</dbReference>
<dbReference type="AlphaFoldDB" id="A0A323ULB4"/>
<feature type="domain" description="Cupin type-2" evidence="2">
    <location>
        <begin position="49"/>
        <end position="118"/>
    </location>
</feature>
<keyword evidence="1" id="KW-0732">Signal</keyword>
<proteinExistence type="predicted"/>
<dbReference type="Pfam" id="PF07883">
    <property type="entry name" value="Cupin_2"/>
    <property type="match status" value="1"/>
</dbReference>
<dbReference type="InterPro" id="IPR013096">
    <property type="entry name" value="Cupin_2"/>
</dbReference>
<dbReference type="RefSeq" id="WP_110784615.1">
    <property type="nucleotide sequence ID" value="NZ_QKQS01000006.1"/>
</dbReference>
<dbReference type="PANTHER" id="PTHR38599:SF1">
    <property type="entry name" value="CUPIN DOMAIN PROTEIN (AFU_ORTHOLOGUE AFUA_3G13620)"/>
    <property type="match status" value="1"/>
</dbReference>
<dbReference type="InterPro" id="IPR014710">
    <property type="entry name" value="RmlC-like_jellyroll"/>
</dbReference>
<organism evidence="3 4">
    <name type="scientific">Rhodopseudomonas palustris</name>
    <dbReference type="NCBI Taxonomy" id="1076"/>
    <lineage>
        <taxon>Bacteria</taxon>
        <taxon>Pseudomonadati</taxon>
        <taxon>Pseudomonadota</taxon>
        <taxon>Alphaproteobacteria</taxon>
        <taxon>Hyphomicrobiales</taxon>
        <taxon>Nitrobacteraceae</taxon>
        <taxon>Rhodopseudomonas</taxon>
    </lineage>
</organism>
<dbReference type="OrthoDB" id="9793521at2"/>
<reference evidence="3 4" key="1">
    <citation type="submission" date="2018-06" db="EMBL/GenBank/DDBJ databases">
        <title>Draft Whole-Genome Sequence of the purple photosynthetic bacterium Rhodospeudomonas palustris XCP.</title>
        <authorList>
            <person name="Rayyan A."/>
            <person name="Meyer T.E."/>
            <person name="Kyndt J.A."/>
        </authorList>
    </citation>
    <scope>NUCLEOTIDE SEQUENCE [LARGE SCALE GENOMIC DNA]</scope>
    <source>
        <strain evidence="3 4">XCP</strain>
    </source>
</reference>
<evidence type="ECO:0000313" key="3">
    <source>
        <dbReference type="EMBL" id="PZA13445.1"/>
    </source>
</evidence>
<evidence type="ECO:0000256" key="1">
    <source>
        <dbReference type="SAM" id="SignalP"/>
    </source>
</evidence>
<feature type="chain" id="PRO_5016293502" evidence="1">
    <location>
        <begin position="25"/>
        <end position="131"/>
    </location>
</feature>
<dbReference type="SUPFAM" id="SSF51182">
    <property type="entry name" value="RmlC-like cupins"/>
    <property type="match status" value="1"/>
</dbReference>
<dbReference type="PANTHER" id="PTHR38599">
    <property type="entry name" value="CUPIN DOMAIN PROTEIN (AFU_ORTHOLOGUE AFUA_3G13620)"/>
    <property type="match status" value="1"/>
</dbReference>
<dbReference type="EMBL" id="QKQS01000006">
    <property type="protein sequence ID" value="PZA13445.1"/>
    <property type="molecule type" value="Genomic_DNA"/>
</dbReference>
<evidence type="ECO:0000259" key="2">
    <source>
        <dbReference type="Pfam" id="PF07883"/>
    </source>
</evidence>
<feature type="signal peptide" evidence="1">
    <location>
        <begin position="1"/>
        <end position="24"/>
    </location>
</feature>
<dbReference type="Proteomes" id="UP000248134">
    <property type="component" value="Unassembled WGS sequence"/>
</dbReference>
<dbReference type="Gene3D" id="2.60.120.10">
    <property type="entry name" value="Jelly Rolls"/>
    <property type="match status" value="1"/>
</dbReference>
<evidence type="ECO:0000313" key="4">
    <source>
        <dbReference type="Proteomes" id="UP000248134"/>
    </source>
</evidence>
<protein>
    <submittedName>
        <fullName evidence="3">Cupin domain-containing protein</fullName>
    </submittedName>
</protein>
<dbReference type="CDD" id="cd02235">
    <property type="entry name" value="cupin_BLL4011-like"/>
    <property type="match status" value="1"/>
</dbReference>
<gene>
    <name evidence="3" type="ORF">DNX69_03515</name>
</gene>
<accession>A0A323ULB4</accession>
<comment type="caution">
    <text evidence="3">The sequence shown here is derived from an EMBL/GenBank/DDBJ whole genome shotgun (WGS) entry which is preliminary data.</text>
</comment>
<name>A0A323ULB4_RHOPL</name>